<dbReference type="InterPro" id="IPR027381">
    <property type="entry name" value="LytR/CpsA/Psr_C"/>
</dbReference>
<feature type="domain" description="LytR/CpsA/Psr regulator C-terminal" evidence="3">
    <location>
        <begin position="297"/>
        <end position="391"/>
    </location>
</feature>
<evidence type="ECO:0000313" key="5">
    <source>
        <dbReference type="Proteomes" id="UP001198163"/>
    </source>
</evidence>
<dbReference type="InterPro" id="IPR004474">
    <property type="entry name" value="LytR_CpsA_psr"/>
</dbReference>
<comment type="caution">
    <text evidence="4">The sequence shown here is derived from an EMBL/GenBank/DDBJ whole genome shotgun (WGS) entry which is preliminary data.</text>
</comment>
<dbReference type="Gene3D" id="3.40.630.190">
    <property type="entry name" value="LCP protein"/>
    <property type="match status" value="1"/>
</dbReference>
<dbReference type="PANTHER" id="PTHR33392:SF6">
    <property type="entry name" value="POLYISOPRENYL-TEICHOIC ACID--PEPTIDOGLYCAN TEICHOIC ACID TRANSFERASE TAGU"/>
    <property type="match status" value="1"/>
</dbReference>
<dbReference type="Gene3D" id="3.30.70.2390">
    <property type="match status" value="1"/>
</dbReference>
<comment type="similarity">
    <text evidence="1">Belongs to the LytR/CpsA/Psr (LCP) family.</text>
</comment>
<dbReference type="Pfam" id="PF03816">
    <property type="entry name" value="LytR_cpsA_psr"/>
    <property type="match status" value="1"/>
</dbReference>
<gene>
    <name evidence="4" type="ORF">K7J14_10985</name>
</gene>
<dbReference type="Proteomes" id="UP001198163">
    <property type="component" value="Unassembled WGS sequence"/>
</dbReference>
<accession>A0AAE3EK05</accession>
<dbReference type="InterPro" id="IPR050922">
    <property type="entry name" value="LytR/CpsA/Psr_CW_biosynth"/>
</dbReference>
<dbReference type="EMBL" id="JAINWA010000003">
    <property type="protein sequence ID" value="MCD1655218.1"/>
    <property type="molecule type" value="Genomic_DNA"/>
</dbReference>
<protein>
    <submittedName>
        <fullName evidence="4">LCP family protein</fullName>
    </submittedName>
</protein>
<feature type="domain" description="Cell envelope-related transcriptional attenuator" evidence="2">
    <location>
        <begin position="65"/>
        <end position="201"/>
    </location>
</feature>
<keyword evidence="5" id="KW-1185">Reference proteome</keyword>
<sequence length="397" mass="43382">MKGFRVDRSIVFLLAILTILIGAVAILVFSMKVDPLKDSLANDKLLKVLIVLEDGGIPVSSNIVAYYPGSKRAAMFDIPGETGLIIRSLGRVDRIDSLYAERGIEDFRREIETLTGISVPFRISMTVDGFSRMTDLLGGLEVFIPTPVDLTEGDARVLLPSGGVTLDGDKLRTYISYSDPLDQEGERAARKQRAILAFFRALSDQSSLVFSKSVFPVVRSCVDANVPDSSLSLLLKELSQIDAERLVPQRVTGSLRNVDGKDMLFPFYDGQLLKDIVKQTLGGLASDGSAAQERVYSLEILNGTRSQGLAKNTSELYQSFGYDVIRVGNAEESELDKTVIIDRIGNATVASSIAQVIQCDNMQTASVDASNPEDYGTEAIVDFTIILGRDFNGRYVR</sequence>
<evidence type="ECO:0000256" key="1">
    <source>
        <dbReference type="ARBA" id="ARBA00006068"/>
    </source>
</evidence>
<dbReference type="RefSeq" id="WP_230756103.1">
    <property type="nucleotide sequence ID" value="NZ_JAINWA010000003.1"/>
</dbReference>
<name>A0AAE3EK05_9SPIR</name>
<evidence type="ECO:0000259" key="3">
    <source>
        <dbReference type="Pfam" id="PF13399"/>
    </source>
</evidence>
<organism evidence="4 5">
    <name type="scientific">Teretinema zuelzerae</name>
    <dbReference type="NCBI Taxonomy" id="156"/>
    <lineage>
        <taxon>Bacteria</taxon>
        <taxon>Pseudomonadati</taxon>
        <taxon>Spirochaetota</taxon>
        <taxon>Spirochaetia</taxon>
        <taxon>Spirochaetales</taxon>
        <taxon>Treponemataceae</taxon>
        <taxon>Teretinema</taxon>
    </lineage>
</organism>
<evidence type="ECO:0000313" key="4">
    <source>
        <dbReference type="EMBL" id="MCD1655218.1"/>
    </source>
</evidence>
<dbReference type="PANTHER" id="PTHR33392">
    <property type="entry name" value="POLYISOPRENYL-TEICHOIC ACID--PEPTIDOGLYCAN TEICHOIC ACID TRANSFERASE TAGU"/>
    <property type="match status" value="1"/>
</dbReference>
<dbReference type="Pfam" id="PF13399">
    <property type="entry name" value="LytR_C"/>
    <property type="match status" value="1"/>
</dbReference>
<reference evidence="4" key="1">
    <citation type="submission" date="2021-08" db="EMBL/GenBank/DDBJ databases">
        <title>Comparative analyses of Brucepasteria parasyntrophica and Teretinema zuelzerae.</title>
        <authorList>
            <person name="Song Y."/>
            <person name="Brune A."/>
        </authorList>
    </citation>
    <scope>NUCLEOTIDE SEQUENCE</scope>
    <source>
        <strain evidence="4">DSM 1903</strain>
    </source>
</reference>
<evidence type="ECO:0000259" key="2">
    <source>
        <dbReference type="Pfam" id="PF03816"/>
    </source>
</evidence>
<proteinExistence type="inferred from homology"/>
<dbReference type="AlphaFoldDB" id="A0AAE3EK05"/>